<organism evidence="2 3">
    <name type="scientific">Rubus argutus</name>
    <name type="common">Southern blackberry</name>
    <dbReference type="NCBI Taxonomy" id="59490"/>
    <lineage>
        <taxon>Eukaryota</taxon>
        <taxon>Viridiplantae</taxon>
        <taxon>Streptophyta</taxon>
        <taxon>Embryophyta</taxon>
        <taxon>Tracheophyta</taxon>
        <taxon>Spermatophyta</taxon>
        <taxon>Magnoliopsida</taxon>
        <taxon>eudicotyledons</taxon>
        <taxon>Gunneridae</taxon>
        <taxon>Pentapetalae</taxon>
        <taxon>rosids</taxon>
        <taxon>fabids</taxon>
        <taxon>Rosales</taxon>
        <taxon>Rosaceae</taxon>
        <taxon>Rosoideae</taxon>
        <taxon>Rosoideae incertae sedis</taxon>
        <taxon>Rubus</taxon>
    </lineage>
</organism>
<feature type="chain" id="PRO_5043497865" evidence="1">
    <location>
        <begin position="25"/>
        <end position="83"/>
    </location>
</feature>
<dbReference type="AlphaFoldDB" id="A0AAW1YKZ7"/>
<dbReference type="EMBL" id="JBEDUW010000001">
    <property type="protein sequence ID" value="KAK9949289.1"/>
    <property type="molecule type" value="Genomic_DNA"/>
</dbReference>
<proteinExistence type="predicted"/>
<feature type="signal peptide" evidence="1">
    <location>
        <begin position="1"/>
        <end position="24"/>
    </location>
</feature>
<accession>A0AAW1YKZ7</accession>
<comment type="caution">
    <text evidence="2">The sequence shown here is derived from an EMBL/GenBank/DDBJ whole genome shotgun (WGS) entry which is preliminary data.</text>
</comment>
<protein>
    <submittedName>
        <fullName evidence="2">Uncharacterized protein</fullName>
    </submittedName>
</protein>
<dbReference type="Proteomes" id="UP001457282">
    <property type="component" value="Unassembled WGS sequence"/>
</dbReference>
<reference evidence="2 3" key="1">
    <citation type="journal article" date="2023" name="G3 (Bethesda)">
        <title>A chromosome-length genome assembly and annotation of blackberry (Rubus argutus, cv. 'Hillquist').</title>
        <authorList>
            <person name="Bruna T."/>
            <person name="Aryal R."/>
            <person name="Dudchenko O."/>
            <person name="Sargent D.J."/>
            <person name="Mead D."/>
            <person name="Buti M."/>
            <person name="Cavallini A."/>
            <person name="Hytonen T."/>
            <person name="Andres J."/>
            <person name="Pham M."/>
            <person name="Weisz D."/>
            <person name="Mascagni F."/>
            <person name="Usai G."/>
            <person name="Natali L."/>
            <person name="Bassil N."/>
            <person name="Fernandez G.E."/>
            <person name="Lomsadze A."/>
            <person name="Armour M."/>
            <person name="Olukolu B."/>
            <person name="Poorten T."/>
            <person name="Britton C."/>
            <person name="Davik J."/>
            <person name="Ashrafi H."/>
            <person name="Aiden E.L."/>
            <person name="Borodovsky M."/>
            <person name="Worthington M."/>
        </authorList>
    </citation>
    <scope>NUCLEOTIDE SEQUENCE [LARGE SCALE GENOMIC DNA]</scope>
    <source>
        <strain evidence="2">PI 553951</strain>
    </source>
</reference>
<gene>
    <name evidence="2" type="ORF">M0R45_004822</name>
</gene>
<evidence type="ECO:0000256" key="1">
    <source>
        <dbReference type="SAM" id="SignalP"/>
    </source>
</evidence>
<evidence type="ECO:0000313" key="3">
    <source>
        <dbReference type="Proteomes" id="UP001457282"/>
    </source>
</evidence>
<sequence length="83" mass="9499">MSPTNWRSPLFFILLQFMISSSNPHPQFPCSQPHQNSLYPFCNTSLSISTRSQSLISLLTLNEKIHQLSNTASWNTQTWNSTL</sequence>
<name>A0AAW1YKZ7_RUBAR</name>
<keyword evidence="3" id="KW-1185">Reference proteome</keyword>
<keyword evidence="1" id="KW-0732">Signal</keyword>
<evidence type="ECO:0000313" key="2">
    <source>
        <dbReference type="EMBL" id="KAK9949289.1"/>
    </source>
</evidence>